<dbReference type="PRINTS" id="PR00385">
    <property type="entry name" value="P450"/>
</dbReference>
<proteinExistence type="inferred from homology"/>
<dbReference type="PROSITE" id="PS00086">
    <property type="entry name" value="CYTOCHROME_P450"/>
    <property type="match status" value="1"/>
</dbReference>
<name>A0ABT3TJ28_9GAMM</name>
<dbReference type="InterPro" id="IPR017972">
    <property type="entry name" value="Cyt_P450_CS"/>
</dbReference>
<dbReference type="InterPro" id="IPR001128">
    <property type="entry name" value="Cyt_P450"/>
</dbReference>
<dbReference type="InterPro" id="IPR002397">
    <property type="entry name" value="Cyt_P450_B"/>
</dbReference>
<keyword evidence="2" id="KW-0349">Heme</keyword>
<reference evidence="3" key="1">
    <citation type="submission" date="2019-02" db="EMBL/GenBank/DDBJ databases">
        <authorList>
            <person name="Li S.-H."/>
        </authorList>
    </citation>
    <scope>NUCLEOTIDE SEQUENCE</scope>
    <source>
        <strain evidence="3">IMCC14734</strain>
    </source>
</reference>
<dbReference type="PANTHER" id="PTHR46696:SF3">
    <property type="entry name" value="PULCHERRIMINIC ACID SYNTHASE"/>
    <property type="match status" value="1"/>
</dbReference>
<dbReference type="Gene3D" id="1.10.630.10">
    <property type="entry name" value="Cytochrome P450"/>
    <property type="match status" value="1"/>
</dbReference>
<keyword evidence="4" id="KW-1185">Reference proteome</keyword>
<keyword evidence="2" id="KW-0560">Oxidoreductase</keyword>
<evidence type="ECO:0000313" key="4">
    <source>
        <dbReference type="Proteomes" id="UP001143362"/>
    </source>
</evidence>
<keyword evidence="2" id="KW-0408">Iron</keyword>
<evidence type="ECO:0000313" key="3">
    <source>
        <dbReference type="EMBL" id="MCX2982296.1"/>
    </source>
</evidence>
<dbReference type="EMBL" id="SHNN01000003">
    <property type="protein sequence ID" value="MCX2982296.1"/>
    <property type="molecule type" value="Genomic_DNA"/>
</dbReference>
<dbReference type="InterPro" id="IPR036396">
    <property type="entry name" value="Cyt_P450_sf"/>
</dbReference>
<comment type="similarity">
    <text evidence="1 2">Belongs to the cytochrome P450 family.</text>
</comment>
<gene>
    <name evidence="3" type="ORF">EYC98_15645</name>
</gene>
<comment type="caution">
    <text evidence="3">The sequence shown here is derived from an EMBL/GenBank/DDBJ whole genome shotgun (WGS) entry which is preliminary data.</text>
</comment>
<dbReference type="PRINTS" id="PR00359">
    <property type="entry name" value="BP450"/>
</dbReference>
<dbReference type="PANTHER" id="PTHR46696">
    <property type="entry name" value="P450, PUTATIVE (EUROFUNG)-RELATED"/>
    <property type="match status" value="1"/>
</dbReference>
<evidence type="ECO:0000256" key="1">
    <source>
        <dbReference type="ARBA" id="ARBA00010617"/>
    </source>
</evidence>
<dbReference type="SUPFAM" id="SSF48264">
    <property type="entry name" value="Cytochrome P450"/>
    <property type="match status" value="1"/>
</dbReference>
<dbReference type="Pfam" id="PF00067">
    <property type="entry name" value="p450"/>
    <property type="match status" value="1"/>
</dbReference>
<organism evidence="3 4">
    <name type="scientific">Candidatus Litorirhabdus singularis</name>
    <dbReference type="NCBI Taxonomy" id="2518993"/>
    <lineage>
        <taxon>Bacteria</taxon>
        <taxon>Pseudomonadati</taxon>
        <taxon>Pseudomonadota</taxon>
        <taxon>Gammaproteobacteria</taxon>
        <taxon>Cellvibrionales</taxon>
        <taxon>Halieaceae</taxon>
        <taxon>Candidatus Litorirhabdus</taxon>
    </lineage>
</organism>
<sequence>MSADTAAAKSLAEMKLLDPEALKCPYHYDKTLREQAPVYQDPETGAYIVSTYNLVREVHKAKDVFSNEFTLALGSSRKIDDDVVAEMRNTYDIGKGTLLTVDDPEHGFYRDAVKDFFLADNVAQYAPWIREKANALADKLEQKESANFVEEFARPLPLSVIMHVLGMPEEIFDQAFQWTVDNVALLSQIADKDALIAAQKGVAAEYEWFVSALNERRGNSQGDLLSLVANARYKDDDGDREMTIEEQISYCTQFLVAGNETTTATLAEGFRQLCMHPEQEAMIRADRSLIPNLVEETLRLASPTSNMWRVSKTDYELGGVNIPAGSMVLLKYFSSNHDETMFEDPMAFDVNRKNVRRHISFGFGTHVCIGQHLSKLEMIIGWEVLFERFDNFQLAVGLDDLEYMPNVLLRGLEEVPVTYKKVGG</sequence>
<dbReference type="RefSeq" id="WP_279246321.1">
    <property type="nucleotide sequence ID" value="NZ_SHNN01000003.1"/>
</dbReference>
<protein>
    <submittedName>
        <fullName evidence="3">Cytochrome P450</fullName>
    </submittedName>
</protein>
<dbReference type="Proteomes" id="UP001143362">
    <property type="component" value="Unassembled WGS sequence"/>
</dbReference>
<keyword evidence="2" id="KW-0503">Monooxygenase</keyword>
<accession>A0ABT3TJ28</accession>
<evidence type="ECO:0000256" key="2">
    <source>
        <dbReference type="RuleBase" id="RU000461"/>
    </source>
</evidence>
<keyword evidence="2" id="KW-0479">Metal-binding</keyword>